<evidence type="ECO:0000313" key="4">
    <source>
        <dbReference type="Proteomes" id="UP000315496"/>
    </source>
</evidence>
<dbReference type="InterPro" id="IPR026224">
    <property type="entry name" value="DPCD"/>
</dbReference>
<keyword evidence="4" id="KW-1185">Reference proteome</keyword>
<dbReference type="VEuPathDB" id="GiardiaDB:GMRT_13503"/>
<accession>A0A4Z1SQ67</accession>
<proteinExistence type="inferred from homology"/>
<sequence>MSLVPGGKKTAMLKDGVQRIHTVFEGGGECIEEFDAKLQTLLLRKWRTVTKVGRETPWEVEVGEAPVQTEVVTGMFTTKDAPVVTRLDTKESFLFRITNLPGPESNYSATAEEDGIVIRTANKKYYKKLTIRDLTWHKLPYMQQFLRIKHQQNTLLVVYAKPPAILQAEAAAMEQRRSNMKRDGDVQCPTQ</sequence>
<evidence type="ECO:0000256" key="2">
    <source>
        <dbReference type="ARBA" id="ARBA00020330"/>
    </source>
</evidence>
<organism evidence="3 4">
    <name type="scientific">Giardia muris</name>
    <dbReference type="NCBI Taxonomy" id="5742"/>
    <lineage>
        <taxon>Eukaryota</taxon>
        <taxon>Metamonada</taxon>
        <taxon>Diplomonadida</taxon>
        <taxon>Hexamitidae</taxon>
        <taxon>Giardiinae</taxon>
        <taxon>Giardia</taxon>
    </lineage>
</organism>
<name>A0A4Z1SQ67_GIAMU</name>
<comment type="similarity">
    <text evidence="1">Belongs to the DPCD family.</text>
</comment>
<dbReference type="OrthoDB" id="10256139at2759"/>
<dbReference type="PANTHER" id="PTHR31921">
    <property type="entry name" value="PROTEIN DPCD"/>
    <property type="match status" value="1"/>
</dbReference>
<dbReference type="AlphaFoldDB" id="A0A4Z1SQ67"/>
<dbReference type="PANTHER" id="PTHR31921:SF1">
    <property type="entry name" value="PROTEIN DPCD"/>
    <property type="match status" value="1"/>
</dbReference>
<evidence type="ECO:0000313" key="3">
    <source>
        <dbReference type="EMBL" id="TNJ27984.1"/>
    </source>
</evidence>
<evidence type="ECO:0000256" key="1">
    <source>
        <dbReference type="ARBA" id="ARBA00010597"/>
    </source>
</evidence>
<dbReference type="PRINTS" id="PR02065">
    <property type="entry name" value="PROTEINDPCD"/>
</dbReference>
<protein>
    <recommendedName>
        <fullName evidence="2">Protein DPCD</fullName>
    </recommendedName>
</protein>
<gene>
    <name evidence="3" type="ORF">GMRT_13503</name>
</gene>
<dbReference type="Pfam" id="PF14913">
    <property type="entry name" value="DPCD"/>
    <property type="match status" value="1"/>
</dbReference>
<dbReference type="Proteomes" id="UP000315496">
    <property type="component" value="Chromosome 3"/>
</dbReference>
<reference evidence="3 4" key="1">
    <citation type="submission" date="2019-05" db="EMBL/GenBank/DDBJ databases">
        <title>The compact genome of Giardia muris reveals important steps in the evolution of intestinal protozoan parasites.</title>
        <authorList>
            <person name="Xu F."/>
            <person name="Jimenez-Gonzalez A."/>
            <person name="Einarsson E."/>
            <person name="Astvaldsson A."/>
            <person name="Peirasmaki D."/>
            <person name="Eckmann L."/>
            <person name="Andersson J.O."/>
            <person name="Svard S.G."/>
            <person name="Jerlstrom-Hultqvist J."/>
        </authorList>
    </citation>
    <scope>NUCLEOTIDE SEQUENCE [LARGE SCALE GENOMIC DNA]</scope>
    <source>
        <strain evidence="3 4">Roberts-Thomson</strain>
    </source>
</reference>
<dbReference type="EMBL" id="VDLU01000003">
    <property type="protein sequence ID" value="TNJ27984.1"/>
    <property type="molecule type" value="Genomic_DNA"/>
</dbReference>
<comment type="caution">
    <text evidence="3">The sequence shown here is derived from an EMBL/GenBank/DDBJ whole genome shotgun (WGS) entry which is preliminary data.</text>
</comment>